<dbReference type="WormBase" id="Bm1780">
    <property type="protein sequence ID" value="BM30604"/>
    <property type="gene ID" value="WBGene00222041"/>
</dbReference>
<dbReference type="EMBL" id="CAAKNF010000195">
    <property type="protein sequence ID" value="VIO98585.1"/>
    <property type="molecule type" value="Genomic_DNA"/>
</dbReference>
<dbReference type="RefSeq" id="XP_042937864.1">
    <property type="nucleotide sequence ID" value="XM_043081930.1"/>
</dbReference>
<dbReference type="KEGG" id="bmy:BM_BM1780"/>
<keyword evidence="5" id="KW-1185">Reference proteome</keyword>
<dbReference type="EMBL" id="LN856957">
    <property type="protein sequence ID" value="CRZ24267.1"/>
    <property type="molecule type" value="Genomic_DNA"/>
</dbReference>
<feature type="signal peptide" evidence="1">
    <location>
        <begin position="1"/>
        <end position="25"/>
    </location>
</feature>
<evidence type="ECO:0000313" key="3">
    <source>
        <dbReference type="EMBL" id="CRZ24267.1"/>
    </source>
</evidence>
<reference evidence="3 5" key="1">
    <citation type="journal article" date="2007" name="Science">
        <title>Draft genome of the filarial nematode parasite Brugia malayi.</title>
        <authorList>
            <person name="Ghedin E."/>
            <person name="Wang S."/>
            <person name="Spiro D."/>
            <person name="Caler E."/>
            <person name="Zhao Q."/>
            <person name="Crabtree J."/>
            <person name="Allen J.E."/>
            <person name="Delcher A.L."/>
            <person name="Guiliano D.B."/>
            <person name="Miranda-Saavedra D."/>
            <person name="Angiuoli S.V."/>
            <person name="Creasy T."/>
            <person name="Amedeo P."/>
            <person name="Haas B."/>
            <person name="El-Sayed N.M."/>
            <person name="Wortman J.R."/>
            <person name="Feldblyum T."/>
            <person name="Tallon L."/>
            <person name="Schatz M."/>
            <person name="Shumway M."/>
            <person name="Koo H."/>
            <person name="Salzberg S.L."/>
            <person name="Schobel S."/>
            <person name="Pertea M."/>
            <person name="Pop M."/>
            <person name="White O."/>
            <person name="Barton G.J."/>
            <person name="Carlow C.K."/>
            <person name="Crawford M.J."/>
            <person name="Daub J."/>
            <person name="Dimmic M.W."/>
            <person name="Estes C.F."/>
            <person name="Foster J.M."/>
            <person name="Ganatra M."/>
            <person name="Gregory W.F."/>
            <person name="Johnson N.M."/>
            <person name="Jin J."/>
            <person name="Komuniecki R."/>
            <person name="Korf I."/>
            <person name="Kumar S."/>
            <person name="Laney S."/>
            <person name="Li B.W."/>
            <person name="Li W."/>
            <person name="Lindblom T.H."/>
            <person name="Lustigman S."/>
            <person name="Ma D."/>
            <person name="Maina C.V."/>
            <person name="Martin D.M."/>
            <person name="McCarter J.P."/>
            <person name="McReynolds L."/>
            <person name="Mitreva M."/>
            <person name="Nutman T.B."/>
            <person name="Parkinson J."/>
            <person name="Peregrin-Alvarez J.M."/>
            <person name="Poole C."/>
            <person name="Ren Q."/>
            <person name="Saunders L."/>
            <person name="Sluder A.E."/>
            <person name="Smith K."/>
            <person name="Stanke M."/>
            <person name="Unnasch T.R."/>
            <person name="Ware J."/>
            <person name="Wei A.D."/>
            <person name="Weil G."/>
            <person name="Williams D.J."/>
            <person name="Zhang Y."/>
            <person name="Williams S.A."/>
            <person name="Fraser-Liggett C."/>
            <person name="Slatko B."/>
            <person name="Blaxter M.L."/>
            <person name="Scott A.L."/>
        </authorList>
    </citation>
    <scope>NUCLEOTIDE SEQUENCE</scope>
    <source>
        <strain evidence="3 5">FR3</strain>
    </source>
</reference>
<dbReference type="Proteomes" id="UP000006672">
    <property type="component" value="Unassembled WGS sequence"/>
</dbReference>
<dbReference type="WBParaSite" id="Bm1780.1">
    <property type="protein sequence ID" value="Bm1780.1"/>
    <property type="gene ID" value="WBGene00222041"/>
</dbReference>
<dbReference type="Pfam" id="PF15481">
    <property type="entry name" value="CPG4"/>
    <property type="match status" value="1"/>
</dbReference>
<gene>
    <name evidence="3 6 7" type="ORF">Bm1780</name>
    <name evidence="4" type="ORF">BM_BM1780</name>
    <name evidence="3" type="ORF">BM_Bm1780</name>
</gene>
<dbReference type="CTD" id="66059006"/>
<reference evidence="3" key="2">
    <citation type="submission" date="2012-12" db="EMBL/GenBank/DDBJ databases">
        <authorList>
            <person name="Gao Y.W."/>
            <person name="Fan S.T."/>
            <person name="Sun H.T."/>
            <person name="Wang Z."/>
            <person name="Gao X.L."/>
            <person name="Li Y.G."/>
            <person name="Wang T.C."/>
            <person name="Zhang K."/>
            <person name="Xu W.W."/>
            <person name="Yu Z.J."/>
            <person name="Xia X.Z."/>
        </authorList>
    </citation>
    <scope>NUCLEOTIDE SEQUENCE</scope>
    <source>
        <strain evidence="3">FR3</strain>
    </source>
</reference>
<evidence type="ECO:0000313" key="7">
    <source>
        <dbReference type="WormBase" id="Bm1780"/>
    </source>
</evidence>
<dbReference type="STRING" id="6279.A0A0K0J334"/>
<evidence type="ECO:0000313" key="6">
    <source>
        <dbReference type="WBParaSite" id="Bm1780.1"/>
    </source>
</evidence>
<reference evidence="6" key="4">
    <citation type="submission" date="2019-12" db="UniProtKB">
        <authorList>
            <consortium name="WormBaseParasite"/>
        </authorList>
    </citation>
    <scope>IDENTIFICATION</scope>
</reference>
<dbReference type="FunCoup" id="A0A0K0J334">
    <property type="interactions" value="123"/>
</dbReference>
<dbReference type="InterPro" id="IPR029153">
    <property type="entry name" value="CPG4"/>
</dbReference>
<accession>A0A0K0J334</accession>
<proteinExistence type="predicted"/>
<accession>A0A4E9FZW0</accession>
<sequence>MGTISCSFIITVVLEIVIHCSYVETNEEEGSRCLKECLKSILKFERSFTFQFENFEKICEKLESAALCNQKCSPPNQYRFYHYTTFYRLHCIDFYEELENQLNCLKKASPDVDKICNERCTFNNDKPSNNGNQIKIHCKTLECSLICYYKAFTSACPETSNTLLRLSTRQIHDMRLFTRSDSPLKMETECRQLHDENKMKQKMLEAWT</sequence>
<feature type="chain" id="PRO_5023858916" evidence="1">
    <location>
        <begin position="26"/>
        <end position="208"/>
    </location>
</feature>
<organism evidence="5 6">
    <name type="scientific">Brugia malayi</name>
    <name type="common">Filarial nematode worm</name>
    <dbReference type="NCBI Taxonomy" id="6279"/>
    <lineage>
        <taxon>Eukaryota</taxon>
        <taxon>Metazoa</taxon>
        <taxon>Ecdysozoa</taxon>
        <taxon>Nematoda</taxon>
        <taxon>Chromadorea</taxon>
        <taxon>Rhabditida</taxon>
        <taxon>Spirurina</taxon>
        <taxon>Spiruromorpha</taxon>
        <taxon>Filarioidea</taxon>
        <taxon>Onchocercidae</taxon>
        <taxon>Brugia</taxon>
    </lineage>
</organism>
<evidence type="ECO:0000313" key="4">
    <source>
        <dbReference type="EMBL" id="VIO98585.1"/>
    </source>
</evidence>
<keyword evidence="1" id="KW-0732">Signal</keyword>
<evidence type="ECO:0000256" key="1">
    <source>
        <dbReference type="SAM" id="SignalP"/>
    </source>
</evidence>
<dbReference type="OMA" id="CYFQEFI"/>
<dbReference type="GeneID" id="66059006"/>
<dbReference type="OrthoDB" id="5826574at2759"/>
<name>A0A0K0J334_BRUMA</name>
<reference evidence="4" key="3">
    <citation type="submission" date="2019-04" db="EMBL/GenBank/DDBJ databases">
        <authorList>
            <person name="Howe K."/>
            <person name="Paulini M."/>
            <person name="Williams G."/>
        </authorList>
    </citation>
    <scope>NUCLEOTIDE SEQUENCE [LARGE SCALE GENOMIC DNA]</scope>
    <source>
        <strain evidence="4">FR3</strain>
    </source>
</reference>
<evidence type="ECO:0000259" key="2">
    <source>
        <dbReference type="Pfam" id="PF15481"/>
    </source>
</evidence>
<dbReference type="AlphaFoldDB" id="A0A0K0J334"/>
<evidence type="ECO:0000313" key="5">
    <source>
        <dbReference type="Proteomes" id="UP000006672"/>
    </source>
</evidence>
<protein>
    <submittedName>
        <fullName evidence="3 6">Bm1780</fullName>
    </submittedName>
</protein>
<feature type="domain" description="Chondroitin proteoglycan 4" evidence="2">
    <location>
        <begin position="33"/>
        <end position="121"/>
    </location>
</feature>